<reference evidence="1 2" key="1">
    <citation type="submission" date="2014-02" db="EMBL/GenBank/DDBJ databases">
        <title>Kosmotoga genome sequencing.</title>
        <authorList>
            <person name="Pollo S.M."/>
            <person name="Charchuk R."/>
            <person name="Nesbo C.L."/>
        </authorList>
    </citation>
    <scope>NUCLEOTIDE SEQUENCE [LARGE SCALE GENOMIC DNA]</scope>
    <source>
        <strain evidence="1 2">S304</strain>
    </source>
</reference>
<dbReference type="PATRIC" id="fig|1453497.3.peg.1045"/>
<dbReference type="InterPro" id="IPR036412">
    <property type="entry name" value="HAD-like_sf"/>
</dbReference>
<accession>A0A176JUV8</accession>
<evidence type="ECO:0000313" key="2">
    <source>
        <dbReference type="Proteomes" id="UP000077339"/>
    </source>
</evidence>
<dbReference type="AlphaFoldDB" id="A0A176JUV8"/>
<keyword evidence="2" id="KW-1185">Reference proteome</keyword>
<protein>
    <recommendedName>
        <fullName evidence="3">Haloacid dehalogenase</fullName>
    </recommendedName>
</protein>
<name>A0A176JUV8_9BACT</name>
<dbReference type="Proteomes" id="UP000077339">
    <property type="component" value="Unassembled WGS sequence"/>
</dbReference>
<proteinExistence type="predicted"/>
<dbReference type="STRING" id="1453497.AT15_05260"/>
<comment type="caution">
    <text evidence="1">The sequence shown here is derived from an EMBL/GenBank/DDBJ whole genome shotgun (WGS) entry which is preliminary data.</text>
</comment>
<organism evidence="1 2">
    <name type="scientific">Kosmotoga arenicorallina S304</name>
    <dbReference type="NCBI Taxonomy" id="1453497"/>
    <lineage>
        <taxon>Bacteria</taxon>
        <taxon>Thermotogati</taxon>
        <taxon>Thermotogota</taxon>
        <taxon>Thermotogae</taxon>
        <taxon>Kosmotogales</taxon>
        <taxon>Kosmotogaceae</taxon>
        <taxon>Kosmotoga</taxon>
    </lineage>
</organism>
<dbReference type="SUPFAM" id="SSF56784">
    <property type="entry name" value="HAD-like"/>
    <property type="match status" value="1"/>
</dbReference>
<dbReference type="Gene3D" id="3.40.50.1000">
    <property type="entry name" value="HAD superfamily/HAD-like"/>
    <property type="match status" value="1"/>
</dbReference>
<dbReference type="InterPro" id="IPR023214">
    <property type="entry name" value="HAD_sf"/>
</dbReference>
<dbReference type="RefSeq" id="WP_068349016.1">
    <property type="nucleotide sequence ID" value="NZ_JFHK01000028.1"/>
</dbReference>
<dbReference type="OrthoDB" id="9796026at2"/>
<gene>
    <name evidence="1" type="ORF">AT15_05260</name>
</gene>
<evidence type="ECO:0000313" key="1">
    <source>
        <dbReference type="EMBL" id="OAA27229.1"/>
    </source>
</evidence>
<sequence>MKMPVLSKEELYSQPDIQLRNFKRTKEFLVAIDTDGCVTDNMNGKQILIFHPMFLEFYNLWSIETYFRETAEYFNLFSSHRGCNRFIAIELTLKALKERMDVPQQGIPDYVFVSEYIEFAQKKGLGLGNTSMEIYINEVKHGNFSFYKLLGWSEAVNRAFPNITVKIPPFKGVRNALKLISERADIIVVSQTPYEDLVNYWHRHGIDEFITCIAGQEMGSKATHIRLLKEAGGYSSDEILMIGDAFGDLKASKINDGLFYPVIPGNEELSWEEFPRAFKLFTDKRYSGENESRLIQKFKASLPELPPWKMPGYNHVSNYKKKQELRKKLYERFNPTGRLTIL</sequence>
<evidence type="ECO:0008006" key="3">
    <source>
        <dbReference type="Google" id="ProtNLM"/>
    </source>
</evidence>
<dbReference type="EMBL" id="JFHK01000028">
    <property type="protein sequence ID" value="OAA27229.1"/>
    <property type="molecule type" value="Genomic_DNA"/>
</dbReference>